<dbReference type="PANTHER" id="PTHR47718:SF3">
    <property type="entry name" value="PROTEIN FAR1-RELATED SEQUENCE 5-LIKE"/>
    <property type="match status" value="1"/>
</dbReference>
<name>A0A1C7MXE4_9FUNG</name>
<dbReference type="Pfam" id="PF10551">
    <property type="entry name" value="MULE"/>
    <property type="match status" value="1"/>
</dbReference>
<comment type="caution">
    <text evidence="2">The sequence shown here is derived from an EMBL/GenBank/DDBJ whole genome shotgun (WGS) entry which is preliminary data.</text>
</comment>
<gene>
    <name evidence="2" type="ORF">A0J61_10513</name>
</gene>
<accession>A0A1C7MXE4</accession>
<evidence type="ECO:0000313" key="2">
    <source>
        <dbReference type="EMBL" id="OBZ81438.1"/>
    </source>
</evidence>
<proteinExistence type="predicted"/>
<sequence>MMYEYITGSVEKDYQVFYTVDNDQRINAVFFAPKTGIEEARRMPENLVIDSTYKINTHKPTFVNIVGTSSVRSTKPGTLMTFEVAGAFISEEGNTQYEWVLSCLKKAIWSHADGPLTVTTYNEQALRNAIATVFPSAHDILCYVHMQKRFEAKLMECIAEKDKDRRDAIRQEIKMRFQAIALKAITRKEIKIAVQRLKDFFLNQLDIFRKRQGKQF</sequence>
<dbReference type="InParanoid" id="A0A1C7MXE4"/>
<evidence type="ECO:0000259" key="1">
    <source>
        <dbReference type="Pfam" id="PF10551"/>
    </source>
</evidence>
<organism evidence="2 3">
    <name type="scientific">Choanephora cucurbitarum</name>
    <dbReference type="NCBI Taxonomy" id="101091"/>
    <lineage>
        <taxon>Eukaryota</taxon>
        <taxon>Fungi</taxon>
        <taxon>Fungi incertae sedis</taxon>
        <taxon>Mucoromycota</taxon>
        <taxon>Mucoromycotina</taxon>
        <taxon>Mucoromycetes</taxon>
        <taxon>Mucorales</taxon>
        <taxon>Mucorineae</taxon>
        <taxon>Choanephoraceae</taxon>
        <taxon>Choanephoroideae</taxon>
        <taxon>Choanephora</taxon>
    </lineage>
</organism>
<dbReference type="AlphaFoldDB" id="A0A1C7MXE4"/>
<dbReference type="PANTHER" id="PTHR47718">
    <property type="entry name" value="OS01G0519700 PROTEIN"/>
    <property type="match status" value="1"/>
</dbReference>
<dbReference type="InterPro" id="IPR018289">
    <property type="entry name" value="MULE_transposase_dom"/>
</dbReference>
<evidence type="ECO:0000313" key="3">
    <source>
        <dbReference type="Proteomes" id="UP000093000"/>
    </source>
</evidence>
<dbReference type="OrthoDB" id="2422867at2759"/>
<dbReference type="EMBL" id="LUGH01001211">
    <property type="protein sequence ID" value="OBZ81438.1"/>
    <property type="molecule type" value="Genomic_DNA"/>
</dbReference>
<keyword evidence="3" id="KW-1185">Reference proteome</keyword>
<dbReference type="Proteomes" id="UP000093000">
    <property type="component" value="Unassembled WGS sequence"/>
</dbReference>
<feature type="domain" description="MULE transposase" evidence="1">
    <location>
        <begin position="47"/>
        <end position="148"/>
    </location>
</feature>
<reference evidence="2 3" key="1">
    <citation type="submission" date="2016-03" db="EMBL/GenBank/DDBJ databases">
        <title>Choanephora cucurbitarum.</title>
        <authorList>
            <person name="Min B."/>
            <person name="Park H."/>
            <person name="Park J.-H."/>
            <person name="Shin H.-D."/>
            <person name="Choi I.-G."/>
        </authorList>
    </citation>
    <scope>NUCLEOTIDE SEQUENCE [LARGE SCALE GENOMIC DNA]</scope>
    <source>
        <strain evidence="2 3">KUS-F28377</strain>
    </source>
</reference>
<protein>
    <recommendedName>
        <fullName evidence="1">MULE transposase domain-containing protein</fullName>
    </recommendedName>
</protein>